<accession>A0A0C3AUJ2</accession>
<comment type="subcellular location">
    <subcellularLocation>
        <location evidence="1 7">Mitochondrion inner membrane</location>
        <topology evidence="1 7">Single-pass membrane protein</topology>
    </subcellularLocation>
</comment>
<dbReference type="Pfam" id="PF02935">
    <property type="entry name" value="COX7C"/>
    <property type="match status" value="1"/>
</dbReference>
<comment type="subunit">
    <text evidence="7">Component of the cytochrome c oxidase (complex IV, CIV), a multisubunit enzyme composed of a catalytic core of 3 subunits and several supernumerary subunits. The complex exists as a monomer or a dimer and forms supercomplexes (SCs) in the inner mitochondrial membrane with ubiquinol-cytochrome c oxidoreductase (cytochrome b-c1 complex, complex III, CIII).</text>
</comment>
<sequence length="69" mass="7456">MLARAPQSLRSHVARVHISAPVRYAHGHGEYHFPGNKRAAFAVKLSAFLLAGFSIPFVAAVFQLKKAAA</sequence>
<evidence type="ECO:0000256" key="2">
    <source>
        <dbReference type="ARBA" id="ARBA00004673"/>
    </source>
</evidence>
<keyword evidence="4 7" id="KW-0999">Mitochondrion inner membrane</keyword>
<dbReference type="GO" id="GO:0005743">
    <property type="term" value="C:mitochondrial inner membrane"/>
    <property type="evidence" value="ECO:0007669"/>
    <property type="project" value="UniProtKB-SubCell"/>
</dbReference>
<evidence type="ECO:0000313" key="9">
    <source>
        <dbReference type="Proteomes" id="UP000053989"/>
    </source>
</evidence>
<dbReference type="InterPro" id="IPR036636">
    <property type="entry name" value="COX7C/Cox8_sf"/>
</dbReference>
<dbReference type="Proteomes" id="UP000053989">
    <property type="component" value="Unassembled WGS sequence"/>
</dbReference>
<protein>
    <recommendedName>
        <fullName evidence="7">Cytochrome c oxidase subunit 8, mitochondrial</fullName>
    </recommendedName>
    <alternativeName>
        <fullName evidence="7">Cytochrome c oxidase polypeptide VIII</fullName>
    </alternativeName>
</protein>
<reference evidence="9" key="2">
    <citation type="submission" date="2015-01" db="EMBL/GenBank/DDBJ databases">
        <title>Evolutionary Origins and Diversification of the Mycorrhizal Mutualists.</title>
        <authorList>
            <consortium name="DOE Joint Genome Institute"/>
            <consortium name="Mycorrhizal Genomics Consortium"/>
            <person name="Kohler A."/>
            <person name="Kuo A."/>
            <person name="Nagy L.G."/>
            <person name="Floudas D."/>
            <person name="Copeland A."/>
            <person name="Barry K.W."/>
            <person name="Cichocki N."/>
            <person name="Veneault-Fourrey C."/>
            <person name="LaButti K."/>
            <person name="Lindquist E.A."/>
            <person name="Lipzen A."/>
            <person name="Lundell T."/>
            <person name="Morin E."/>
            <person name="Murat C."/>
            <person name="Riley R."/>
            <person name="Ohm R."/>
            <person name="Sun H."/>
            <person name="Tunlid A."/>
            <person name="Henrissat B."/>
            <person name="Grigoriev I.V."/>
            <person name="Hibbett D.S."/>
            <person name="Martin F."/>
        </authorList>
    </citation>
    <scope>NUCLEOTIDE SEQUENCE [LARGE SCALE GENOMIC DNA]</scope>
    <source>
        <strain evidence="9">Foug A</strain>
    </source>
</reference>
<organism evidence="8 9">
    <name type="scientific">Scleroderma citrinum Foug A</name>
    <dbReference type="NCBI Taxonomy" id="1036808"/>
    <lineage>
        <taxon>Eukaryota</taxon>
        <taxon>Fungi</taxon>
        <taxon>Dikarya</taxon>
        <taxon>Basidiomycota</taxon>
        <taxon>Agaricomycotina</taxon>
        <taxon>Agaricomycetes</taxon>
        <taxon>Agaricomycetidae</taxon>
        <taxon>Boletales</taxon>
        <taxon>Sclerodermatineae</taxon>
        <taxon>Sclerodermataceae</taxon>
        <taxon>Scleroderma</taxon>
    </lineage>
</organism>
<keyword evidence="7" id="KW-0812">Transmembrane</keyword>
<keyword evidence="6 7" id="KW-0472">Membrane</keyword>
<evidence type="ECO:0000256" key="6">
    <source>
        <dbReference type="ARBA" id="ARBA00023136"/>
    </source>
</evidence>
<keyword evidence="9" id="KW-1185">Reference proteome</keyword>
<comment type="pathway">
    <text evidence="2 7">Energy metabolism; oxidative phosphorylation.</text>
</comment>
<evidence type="ECO:0000313" key="8">
    <source>
        <dbReference type="EMBL" id="KIM68617.1"/>
    </source>
</evidence>
<dbReference type="InParanoid" id="A0A0C3AUJ2"/>
<dbReference type="AlphaFoldDB" id="A0A0C3AUJ2"/>
<dbReference type="InterPro" id="IPR004202">
    <property type="entry name" value="COX7C/Cox8"/>
</dbReference>
<dbReference type="GO" id="GO:0045277">
    <property type="term" value="C:respiratory chain complex IV"/>
    <property type="evidence" value="ECO:0007669"/>
    <property type="project" value="UniProtKB-UniRule"/>
</dbReference>
<proteinExistence type="inferred from homology"/>
<evidence type="ECO:0000256" key="3">
    <source>
        <dbReference type="ARBA" id="ARBA00010514"/>
    </source>
</evidence>
<comment type="function">
    <text evidence="7">Component of the cytochrome c oxidase, the last enzyme in the mitochondrial electron transport chain which drives oxidative phosphorylation. The respiratory chain contains 3 multisubunit complexes succinate dehydrogenase (complex II, CII), ubiquinol-cytochrome c oxidoreductase (cytochrome b-c1 complex, complex III, CIII) and cytochrome c oxidase (complex IV, CIV), that cooperate to transfer electrons derived from NADH and succinate to molecular oxygen, creating an electrochemical gradient over the inner membrane that drives transmembrane transport and the ATP synthase. Cytochrome c oxidase is the component of the respiratory chain that catalyzes the reduction of oxygen to water. Electrons originating from reduced cytochrome c in the intermembrane space (IMS) are transferred via the dinuclear copper A center (CU(A)) of subunit 2 and heme A of subunit 1 to the active site in subunit 1, a binuclear center (BNC) formed by heme A3 and copper B (CU(B)). The BNC reduces molecular oxygen to 2 water molecules using 4 electrons from cytochrome c in the IMS and 4 protons from the mitochondrial matrix.</text>
</comment>
<keyword evidence="5 7" id="KW-0496">Mitochondrion</keyword>
<gene>
    <name evidence="8" type="ORF">SCLCIDRAFT_884864</name>
</gene>
<dbReference type="EMBL" id="KN822008">
    <property type="protein sequence ID" value="KIM68617.1"/>
    <property type="molecule type" value="Genomic_DNA"/>
</dbReference>
<dbReference type="HOGENOM" id="CLU_169812_1_1_1"/>
<evidence type="ECO:0000256" key="1">
    <source>
        <dbReference type="ARBA" id="ARBA00004434"/>
    </source>
</evidence>
<dbReference type="Gene3D" id="4.10.49.10">
    <property type="entry name" value="Cytochrome c oxidase subunit VIIc"/>
    <property type="match status" value="1"/>
</dbReference>
<evidence type="ECO:0000256" key="4">
    <source>
        <dbReference type="ARBA" id="ARBA00022792"/>
    </source>
</evidence>
<dbReference type="OrthoDB" id="9974841at2759"/>
<keyword evidence="7" id="KW-1133">Transmembrane helix</keyword>
<dbReference type="GO" id="GO:0006123">
    <property type="term" value="P:mitochondrial electron transport, cytochrome c to oxygen"/>
    <property type="evidence" value="ECO:0007669"/>
    <property type="project" value="UniProtKB-UniRule"/>
</dbReference>
<evidence type="ECO:0000256" key="5">
    <source>
        <dbReference type="ARBA" id="ARBA00023128"/>
    </source>
</evidence>
<dbReference type="UniPathway" id="UPA00705"/>
<feature type="transmembrane region" description="Helical" evidence="7">
    <location>
        <begin position="41"/>
        <end position="62"/>
    </location>
</feature>
<reference evidence="8 9" key="1">
    <citation type="submission" date="2014-04" db="EMBL/GenBank/DDBJ databases">
        <authorList>
            <consortium name="DOE Joint Genome Institute"/>
            <person name="Kuo A."/>
            <person name="Kohler A."/>
            <person name="Nagy L.G."/>
            <person name="Floudas D."/>
            <person name="Copeland A."/>
            <person name="Barry K.W."/>
            <person name="Cichocki N."/>
            <person name="Veneault-Fourrey C."/>
            <person name="LaButti K."/>
            <person name="Lindquist E.A."/>
            <person name="Lipzen A."/>
            <person name="Lundell T."/>
            <person name="Morin E."/>
            <person name="Murat C."/>
            <person name="Sun H."/>
            <person name="Tunlid A."/>
            <person name="Henrissat B."/>
            <person name="Grigoriev I.V."/>
            <person name="Hibbett D.S."/>
            <person name="Martin F."/>
            <person name="Nordberg H.P."/>
            <person name="Cantor M.N."/>
            <person name="Hua S.X."/>
        </authorList>
    </citation>
    <scope>NUCLEOTIDE SEQUENCE [LARGE SCALE GENOMIC DNA]</scope>
    <source>
        <strain evidence="8 9">Foug A</strain>
    </source>
</reference>
<comment type="similarity">
    <text evidence="3 7">Belongs to the cytochrome c oxidase VIIc family.</text>
</comment>
<keyword evidence="7" id="KW-0809">Transit peptide</keyword>
<dbReference type="STRING" id="1036808.A0A0C3AUJ2"/>
<evidence type="ECO:0000256" key="7">
    <source>
        <dbReference type="RuleBase" id="RU368123"/>
    </source>
</evidence>
<name>A0A0C3AUJ2_9AGAM</name>